<keyword evidence="5" id="KW-1185">Reference proteome</keyword>
<evidence type="ECO:0000313" key="2">
    <source>
        <dbReference type="EMBL" id="SAM83100.1"/>
    </source>
</evidence>
<evidence type="ECO:0000256" key="1">
    <source>
        <dbReference type="SAM" id="MobiDB-lite"/>
    </source>
</evidence>
<organism evidence="2 4">
    <name type="scientific">Ustilago bromivora</name>
    <dbReference type="NCBI Taxonomy" id="307758"/>
    <lineage>
        <taxon>Eukaryota</taxon>
        <taxon>Fungi</taxon>
        <taxon>Dikarya</taxon>
        <taxon>Basidiomycota</taxon>
        <taxon>Ustilaginomycotina</taxon>
        <taxon>Ustilaginomycetes</taxon>
        <taxon>Ustilaginales</taxon>
        <taxon>Ustilaginaceae</taxon>
        <taxon>Ustilago</taxon>
    </lineage>
</organism>
<sequence length="535" mass="57119">MPISIKSPFAPLTSVVSKYISDHKARVAAQREAEGTTSGPTGAEVDAHVASTLSRKQGAALLAFQLQPALDLPSVQVDDEGRTLGLEDPNDASLKDDPNTALRASTRPYVVPVTSVSDPALLAEVEEVTYGILTSIPLFPLPDHASNDVEAVNQYGFTDPRIYGGTSFDLVGNGMHEPLNVIISSHSSPSILTRKGFQSYCRALDFDRECLGIHAGGYQKAFIDPRGWRDQEFIYRQVYTPFDHVFGTCIESLVGGNHIRAWQQQGSQAWFLATSREEDASKNHMIIPNGYNIGRNQLVQMALGKNKDGMSSFMLTTYSTKVEFVAGLMPQGMQGVNHDIAVDGLTAVLTVTVMEAEKKRWFGAKEVGPDSAEQVVDEEEEGGWEQSADVVDPTGMVAAAPAEEAHDSREKRSRPISLAKRYRFGSKPRQSTDQPQQPVTEKNTDVWTKLRRLSAAPKHQPTATTTGAKGGSSAETGSSPASVDSNSTVGQATGTGKATKTQTPTAIVAAPAVAAPAVAAPAVAAPAIAAISPHP</sequence>
<evidence type="ECO:0000313" key="3">
    <source>
        <dbReference type="EMBL" id="SYW75526.1"/>
    </source>
</evidence>
<feature type="compositionally biased region" description="Polar residues" evidence="1">
    <location>
        <begin position="428"/>
        <end position="441"/>
    </location>
</feature>
<dbReference type="Proteomes" id="UP000179920">
    <property type="component" value="Chromosome IX"/>
</dbReference>
<dbReference type="EMBL" id="ULHB01000008">
    <property type="protein sequence ID" value="SYW75526.1"/>
    <property type="molecule type" value="Genomic_DNA"/>
</dbReference>
<name>A0A1K0GSE1_9BASI</name>
<reference evidence="4" key="1">
    <citation type="submission" date="2016-04" db="EMBL/GenBank/DDBJ databases">
        <authorList>
            <person name="Guldener U."/>
            <person name="Guldener U."/>
        </authorList>
    </citation>
    <scope>NUCLEOTIDE SEQUENCE [LARGE SCALE GENOMIC DNA]</scope>
    <source>
        <strain evidence="4">UB2112</strain>
    </source>
</reference>
<dbReference type="EMBL" id="LT558125">
    <property type="protein sequence ID" value="SAM83100.1"/>
    <property type="molecule type" value="Genomic_DNA"/>
</dbReference>
<dbReference type="Proteomes" id="UP000658997">
    <property type="component" value="Unassembled WGS sequence"/>
</dbReference>
<dbReference type="OrthoDB" id="2310204at2759"/>
<feature type="region of interest" description="Disordered" evidence="1">
    <location>
        <begin position="366"/>
        <end position="503"/>
    </location>
</feature>
<accession>A0A1K0GSE1</accession>
<dbReference type="AlphaFoldDB" id="A0A1K0GSE1"/>
<feature type="compositionally biased region" description="Low complexity" evidence="1">
    <location>
        <begin position="462"/>
        <end position="479"/>
    </location>
</feature>
<reference evidence="3" key="3">
    <citation type="submission" date="2018-08" db="EMBL/GenBank/DDBJ databases">
        <authorList>
            <person name="Guldener U."/>
        </authorList>
    </citation>
    <scope>NUCLEOTIDE SEQUENCE</scope>
    <source>
        <strain evidence="3">UB2</strain>
    </source>
</reference>
<proteinExistence type="predicted"/>
<gene>
    <name evidence="3" type="ORF">UBRO2_00760</name>
    <name evidence="2" type="ORF">UBRO_03659</name>
</gene>
<protein>
    <submittedName>
        <fullName evidence="2">Uncharacterized protein</fullName>
    </submittedName>
</protein>
<reference evidence="2" key="2">
    <citation type="submission" date="2016-04" db="EMBL/GenBank/DDBJ databases">
        <authorList>
            <person name="Evans L.H."/>
            <person name="Alamgir A."/>
            <person name="Owens N."/>
            <person name="Weber N.D."/>
            <person name="Virtaneva K."/>
            <person name="Barbian K."/>
            <person name="Babar A."/>
            <person name="Rosenke K."/>
        </authorList>
    </citation>
    <scope>NUCLEOTIDE SEQUENCE</scope>
    <source>
        <strain evidence="2">UB2112</strain>
    </source>
</reference>
<evidence type="ECO:0000313" key="4">
    <source>
        <dbReference type="Proteomes" id="UP000179920"/>
    </source>
</evidence>
<feature type="compositionally biased region" description="Low complexity" evidence="1">
    <location>
        <begin position="488"/>
        <end position="503"/>
    </location>
</feature>
<evidence type="ECO:0000313" key="5">
    <source>
        <dbReference type="Proteomes" id="UP000658997"/>
    </source>
</evidence>
<feature type="region of interest" description="Disordered" evidence="1">
    <location>
        <begin position="80"/>
        <end position="100"/>
    </location>
</feature>